<proteinExistence type="predicted"/>
<evidence type="ECO:0000256" key="1">
    <source>
        <dbReference type="ARBA" id="ARBA00022491"/>
    </source>
</evidence>
<dbReference type="PROSITE" id="PS50937">
    <property type="entry name" value="HTH_MERR_2"/>
    <property type="match status" value="1"/>
</dbReference>
<dbReference type="SMART" id="SM00422">
    <property type="entry name" value="HTH_MERR"/>
    <property type="match status" value="1"/>
</dbReference>
<dbReference type="SUPFAM" id="SSF55136">
    <property type="entry name" value="Probable bacterial effector-binding domain"/>
    <property type="match status" value="1"/>
</dbReference>
<dbReference type="Gene3D" id="3.20.80.10">
    <property type="entry name" value="Regulatory factor, effector binding domain"/>
    <property type="match status" value="1"/>
</dbReference>
<dbReference type="InterPro" id="IPR011256">
    <property type="entry name" value="Reg_factor_effector_dom_sf"/>
</dbReference>
<dbReference type="RefSeq" id="WP_317943579.1">
    <property type="nucleotide sequence ID" value="NZ_JAUBDI010000007.1"/>
</dbReference>
<protein>
    <submittedName>
        <fullName evidence="6">GyrI-like domain-containing protein</fullName>
    </submittedName>
</protein>
<dbReference type="SMART" id="SM00871">
    <property type="entry name" value="AraC_E_bind"/>
    <property type="match status" value="1"/>
</dbReference>
<evidence type="ECO:0000313" key="7">
    <source>
        <dbReference type="Proteomes" id="UP001282284"/>
    </source>
</evidence>
<evidence type="ECO:0000256" key="4">
    <source>
        <dbReference type="ARBA" id="ARBA00023163"/>
    </source>
</evidence>
<feature type="domain" description="HTH merR-type" evidence="5">
    <location>
        <begin position="1"/>
        <end position="71"/>
    </location>
</feature>
<dbReference type="Gene3D" id="1.10.1660.10">
    <property type="match status" value="1"/>
</dbReference>
<dbReference type="InterPro" id="IPR010499">
    <property type="entry name" value="AraC_E-bd"/>
</dbReference>
<dbReference type="InterPro" id="IPR047057">
    <property type="entry name" value="MerR_fam"/>
</dbReference>
<dbReference type="Pfam" id="PF06445">
    <property type="entry name" value="GyrI-like"/>
    <property type="match status" value="1"/>
</dbReference>
<reference evidence="6 7" key="1">
    <citation type="submission" date="2023-06" db="EMBL/GenBank/DDBJ databases">
        <title>Sporosarcina sp. nov., isolated from Korean traditional fermented seafood 'Jeotgal'.</title>
        <authorList>
            <person name="Yang A.I."/>
            <person name="Shin N.-R."/>
        </authorList>
    </citation>
    <scope>NUCLEOTIDE SEQUENCE [LARGE SCALE GENOMIC DNA]</scope>
    <source>
        <strain evidence="6 7">KCTC13119</strain>
    </source>
</reference>
<dbReference type="SUPFAM" id="SSF46955">
    <property type="entry name" value="Putative DNA-binding domain"/>
    <property type="match status" value="1"/>
</dbReference>
<sequence length="247" mass="27757">MLSIGKTARLVGMTVKAIKHYEDIGLVCPSYVNPESGYRYYAQKEQQQLLRIKTLRQFGVSLSAILQAGDEQMETLLRKRIEEIDGEMKELHGAKLAIQQLLEQGEKQMQTRIVESEGFIVRGYEMKGPVADIPAKWAILNGDIHEKGLVVEESFGVCLKMEGDVIQYIAGLKSELAEQLPGKDEVIIPPGRFIVATVEGGIPGIPAAYDYIIQMEGIQLRECYDFERYVHPEGSTEDIIEIWMPIV</sequence>
<keyword evidence="4" id="KW-0804">Transcription</keyword>
<keyword evidence="1" id="KW-0678">Repressor</keyword>
<keyword evidence="2" id="KW-0805">Transcription regulation</keyword>
<evidence type="ECO:0000256" key="3">
    <source>
        <dbReference type="ARBA" id="ARBA00023125"/>
    </source>
</evidence>
<evidence type="ECO:0000313" key="6">
    <source>
        <dbReference type="EMBL" id="MDW0113307.1"/>
    </source>
</evidence>
<gene>
    <name evidence="6" type="ORF">QT711_08905</name>
</gene>
<dbReference type="InterPro" id="IPR029442">
    <property type="entry name" value="GyrI-like"/>
</dbReference>
<name>A0ABU4G8J8_9BACL</name>
<dbReference type="Pfam" id="PF13411">
    <property type="entry name" value="MerR_1"/>
    <property type="match status" value="1"/>
</dbReference>
<dbReference type="PANTHER" id="PTHR30204:SF69">
    <property type="entry name" value="MERR-FAMILY TRANSCRIPTIONAL REGULATOR"/>
    <property type="match status" value="1"/>
</dbReference>
<dbReference type="InterPro" id="IPR009061">
    <property type="entry name" value="DNA-bd_dom_put_sf"/>
</dbReference>
<dbReference type="EMBL" id="JAUBDI010000007">
    <property type="protein sequence ID" value="MDW0113307.1"/>
    <property type="molecule type" value="Genomic_DNA"/>
</dbReference>
<keyword evidence="7" id="KW-1185">Reference proteome</keyword>
<keyword evidence="3" id="KW-0238">DNA-binding</keyword>
<dbReference type="InterPro" id="IPR000551">
    <property type="entry name" value="MerR-type_HTH_dom"/>
</dbReference>
<dbReference type="Proteomes" id="UP001282284">
    <property type="component" value="Unassembled WGS sequence"/>
</dbReference>
<organism evidence="6 7">
    <name type="scientific">Sporosarcina saromensis</name>
    <dbReference type="NCBI Taxonomy" id="359365"/>
    <lineage>
        <taxon>Bacteria</taxon>
        <taxon>Bacillati</taxon>
        <taxon>Bacillota</taxon>
        <taxon>Bacilli</taxon>
        <taxon>Bacillales</taxon>
        <taxon>Caryophanaceae</taxon>
        <taxon>Sporosarcina</taxon>
    </lineage>
</organism>
<evidence type="ECO:0000256" key="2">
    <source>
        <dbReference type="ARBA" id="ARBA00023015"/>
    </source>
</evidence>
<evidence type="ECO:0000259" key="5">
    <source>
        <dbReference type="PROSITE" id="PS50937"/>
    </source>
</evidence>
<comment type="caution">
    <text evidence="6">The sequence shown here is derived from an EMBL/GenBank/DDBJ whole genome shotgun (WGS) entry which is preliminary data.</text>
</comment>
<accession>A0ABU4G8J8</accession>
<dbReference type="PANTHER" id="PTHR30204">
    <property type="entry name" value="REDOX-CYCLING DRUG-SENSING TRANSCRIPTIONAL ACTIVATOR SOXR"/>
    <property type="match status" value="1"/>
</dbReference>